<sequence>PSVLGQVKGMLRIFASPLTLALLPLAFSSNFYYSYEFSVYNGELFTTRTRGFNNIWYWAAEMASSLAFGALLDSKSMSRRRRAVTALVVITVLCNLCWLFAQRVQSWWLGHPGQAKTRIDYLQSGRATIPILVYVMMGACDALWQNVAFWLLGSLTNDACTSAHYAGIYKSVQSLGAAVAWQLAARKVPFMAQLAVNWALVNLSLPTMYYVALRIKDSNESRSDSGALPTVATDNTESCSTVEKARVRDKVDEMFNSDDSDSTP</sequence>
<evidence type="ECO:0000313" key="1">
    <source>
        <dbReference type="EMBL" id="KAJ1671612.1"/>
    </source>
</evidence>
<name>A0ACC1H7G4_9FUNG</name>
<dbReference type="Proteomes" id="UP001145114">
    <property type="component" value="Unassembled WGS sequence"/>
</dbReference>
<reference evidence="1" key="1">
    <citation type="submission" date="2022-06" db="EMBL/GenBank/DDBJ databases">
        <title>Phylogenomic reconstructions and comparative analyses of Kickxellomycotina fungi.</title>
        <authorList>
            <person name="Reynolds N.K."/>
            <person name="Stajich J.E."/>
            <person name="Barry K."/>
            <person name="Grigoriev I.V."/>
            <person name="Crous P."/>
            <person name="Smith M.E."/>
        </authorList>
    </citation>
    <scope>NUCLEOTIDE SEQUENCE</scope>
    <source>
        <strain evidence="1">RSA 2271</strain>
    </source>
</reference>
<gene>
    <name evidence="1" type="ORF">EV182_007532</name>
</gene>
<proteinExistence type="predicted"/>
<organism evidence="1 2">
    <name type="scientific">Spiromyces aspiralis</name>
    <dbReference type="NCBI Taxonomy" id="68401"/>
    <lineage>
        <taxon>Eukaryota</taxon>
        <taxon>Fungi</taxon>
        <taxon>Fungi incertae sedis</taxon>
        <taxon>Zoopagomycota</taxon>
        <taxon>Kickxellomycotina</taxon>
        <taxon>Kickxellomycetes</taxon>
        <taxon>Kickxellales</taxon>
        <taxon>Kickxellaceae</taxon>
        <taxon>Spiromyces</taxon>
    </lineage>
</organism>
<dbReference type="EMBL" id="JAMZIH010008666">
    <property type="protein sequence ID" value="KAJ1671612.1"/>
    <property type="molecule type" value="Genomic_DNA"/>
</dbReference>
<accession>A0ACC1H7G4</accession>
<protein>
    <submittedName>
        <fullName evidence="1">Uncharacterized protein</fullName>
    </submittedName>
</protein>
<evidence type="ECO:0000313" key="2">
    <source>
        <dbReference type="Proteomes" id="UP001145114"/>
    </source>
</evidence>
<comment type="caution">
    <text evidence="1">The sequence shown here is derived from an EMBL/GenBank/DDBJ whole genome shotgun (WGS) entry which is preliminary data.</text>
</comment>
<feature type="non-terminal residue" evidence="1">
    <location>
        <position position="1"/>
    </location>
</feature>
<keyword evidence="2" id="KW-1185">Reference proteome</keyword>